<feature type="compositionally biased region" description="Basic and acidic residues" evidence="1">
    <location>
        <begin position="261"/>
        <end position="279"/>
    </location>
</feature>
<feature type="region of interest" description="Disordered" evidence="1">
    <location>
        <begin position="1"/>
        <end position="391"/>
    </location>
</feature>
<feature type="compositionally biased region" description="Low complexity" evidence="1">
    <location>
        <begin position="444"/>
        <end position="455"/>
    </location>
</feature>
<dbReference type="Proteomes" id="UP000460272">
    <property type="component" value="Unassembled WGS sequence"/>
</dbReference>
<feature type="transmembrane region" description="Helical" evidence="2">
    <location>
        <begin position="395"/>
        <end position="417"/>
    </location>
</feature>
<comment type="caution">
    <text evidence="3">The sequence shown here is derived from an EMBL/GenBank/DDBJ whole genome shotgun (WGS) entry which is preliminary data.</text>
</comment>
<gene>
    <name evidence="3" type="ORF">EAS64_20200</name>
</gene>
<reference evidence="3 4" key="1">
    <citation type="submission" date="2018-11" db="EMBL/GenBank/DDBJ databases">
        <title>Trebonia kvetii gen.nov., sp.nov., a novel acidophilic actinobacterium, and proposal of the new actinobacterial family Treboniaceae fam. nov.</title>
        <authorList>
            <person name="Rapoport D."/>
            <person name="Sagova-Mareckova M."/>
            <person name="Sedlacek I."/>
            <person name="Provaznik J."/>
            <person name="Kralova S."/>
            <person name="Pavlinic D."/>
            <person name="Benes V."/>
            <person name="Kopecky J."/>
        </authorList>
    </citation>
    <scope>NUCLEOTIDE SEQUENCE [LARGE SCALE GENOMIC DNA]</scope>
    <source>
        <strain evidence="3 4">15Tr583</strain>
    </source>
</reference>
<protein>
    <submittedName>
        <fullName evidence="3">Uncharacterized protein</fullName>
    </submittedName>
</protein>
<feature type="region of interest" description="Disordered" evidence="1">
    <location>
        <begin position="422"/>
        <end position="461"/>
    </location>
</feature>
<accession>A0A6P2BXB6</accession>
<proteinExistence type="predicted"/>
<dbReference type="EMBL" id="RPFW01000004">
    <property type="protein sequence ID" value="TVZ02815.1"/>
    <property type="molecule type" value="Genomic_DNA"/>
</dbReference>
<dbReference type="OrthoDB" id="4217614at2"/>
<feature type="compositionally biased region" description="Polar residues" evidence="1">
    <location>
        <begin position="1"/>
        <end position="12"/>
    </location>
</feature>
<keyword evidence="2" id="KW-1133">Transmembrane helix</keyword>
<keyword evidence="4" id="KW-1185">Reference proteome</keyword>
<evidence type="ECO:0000256" key="1">
    <source>
        <dbReference type="SAM" id="MobiDB-lite"/>
    </source>
</evidence>
<sequence>MSGWDMSSTPTWGPNDGPEENTQSFPVPGTGGRDPGQDFDAQDAGPSGYPRRTPGQSMRDLPRRESRGRHSAATASYGSDSNFGADNGFGQDRDRDPGLGQDYGQDSSFGQDPGFGQDSSFGKDASFGQDPGFGLDNSFGKDAGFGQDSGFGQDRGAASAPGRTPDWGSAVPESGGDGGWGRTAGRSVPPWEERPEQEFGLPDRQEPPRREPGRSGFRGQDDFPGRQDFPGQQEPGLPGRDSGPRMDPALQDFFAPQAGRETGRPDSGRPDVGRFESRPDQPASGPSRPGPSGPSGPVRPGGQPDLGQPEFGQPEFGHPEFGQRRAAPNPYAELDPSRIGQPSSPRYRQTDGLGVADGRPGPSRSGSGGSNGNDTGPRPVPGGARHQQGGGLSGATVTIGLAVIVIAVVVVGGYLLLHHGGSNKPAASASTGTQTTHAAKPKKSPAATSKATSKTKGGGTGAAGAFVLSTPATAGGYPQGTDPHFLETATVTAKSIANAVSSGGAGTTKGSPVSAAYKLPTNGQVLTFVGYQGTFTPSKVATILASLGSDAATYPTGPNGGSFGCGNTQATASTPSGAVCVWATGSTLGITEFFSSTGPEALTASQSKGAADALKLRGGVEAKKKS</sequence>
<evidence type="ECO:0000313" key="3">
    <source>
        <dbReference type="EMBL" id="TVZ02815.1"/>
    </source>
</evidence>
<evidence type="ECO:0000256" key="2">
    <source>
        <dbReference type="SAM" id="Phobius"/>
    </source>
</evidence>
<keyword evidence="2" id="KW-0812">Transmembrane</keyword>
<feature type="compositionally biased region" description="Polar residues" evidence="1">
    <location>
        <begin position="73"/>
        <end position="84"/>
    </location>
</feature>
<keyword evidence="2" id="KW-0472">Membrane</keyword>
<name>A0A6P2BXB6_9ACTN</name>
<feature type="compositionally biased region" description="Basic and acidic residues" evidence="1">
    <location>
        <begin position="191"/>
        <end position="225"/>
    </location>
</feature>
<organism evidence="3 4">
    <name type="scientific">Trebonia kvetii</name>
    <dbReference type="NCBI Taxonomy" id="2480626"/>
    <lineage>
        <taxon>Bacteria</taxon>
        <taxon>Bacillati</taxon>
        <taxon>Actinomycetota</taxon>
        <taxon>Actinomycetes</taxon>
        <taxon>Streptosporangiales</taxon>
        <taxon>Treboniaceae</taxon>
        <taxon>Trebonia</taxon>
    </lineage>
</organism>
<dbReference type="AlphaFoldDB" id="A0A6P2BXB6"/>
<dbReference type="RefSeq" id="WP_145854993.1">
    <property type="nucleotide sequence ID" value="NZ_RPFW01000004.1"/>
</dbReference>
<evidence type="ECO:0000313" key="4">
    <source>
        <dbReference type="Proteomes" id="UP000460272"/>
    </source>
</evidence>